<dbReference type="EMBL" id="CP047895">
    <property type="protein sequence ID" value="QHL91388.1"/>
    <property type="molecule type" value="Genomic_DNA"/>
</dbReference>
<dbReference type="KEGG" id="schy:GVO57_11920"/>
<evidence type="ECO:0000313" key="2">
    <source>
        <dbReference type="Proteomes" id="UP000464468"/>
    </source>
</evidence>
<evidence type="ECO:0000313" key="1">
    <source>
        <dbReference type="EMBL" id="QHL91388.1"/>
    </source>
</evidence>
<name>A0A7Z2NX02_9SPHN</name>
<protein>
    <submittedName>
        <fullName evidence="1">Uncharacterized protein</fullName>
    </submittedName>
</protein>
<gene>
    <name evidence="1" type="ORF">GVO57_11920</name>
</gene>
<keyword evidence="2" id="KW-1185">Reference proteome</keyword>
<organism evidence="1 2">
    <name type="scientific">Sphingomonas changnyeongensis</name>
    <dbReference type="NCBI Taxonomy" id="2698679"/>
    <lineage>
        <taxon>Bacteria</taxon>
        <taxon>Pseudomonadati</taxon>
        <taxon>Pseudomonadota</taxon>
        <taxon>Alphaproteobacteria</taxon>
        <taxon>Sphingomonadales</taxon>
        <taxon>Sphingomonadaceae</taxon>
        <taxon>Sphingomonas</taxon>
    </lineage>
</organism>
<reference evidence="1 2" key="1">
    <citation type="submission" date="2020-01" db="EMBL/GenBank/DDBJ databases">
        <title>Sphingomonas sp. C33 whole genome sequece.</title>
        <authorList>
            <person name="Park C."/>
        </authorList>
    </citation>
    <scope>NUCLEOTIDE SEQUENCE [LARGE SCALE GENOMIC DNA]</scope>
    <source>
        <strain evidence="1 2">C33</strain>
    </source>
</reference>
<dbReference type="AlphaFoldDB" id="A0A7Z2NX02"/>
<accession>A0A7Z2NX02</accession>
<proteinExistence type="predicted"/>
<sequence>MAAMLAAGLLAAGCAVEDGDRAGAGGQSAGGGNSVTAAPPPAAFVGRWRSDAPATFAGEGYRTETSGGETEYRADGSLSYRARLAIFGERLPAGGLPFTVRATGEWRLADGILTERLAKVDVTPEPGYAGLAALTADLARDIAARPPARADLVLIEGGRMTLRDRATGRVAAYRRIDGAPGSGAVLSGLGATGPGATGG</sequence>
<dbReference type="Proteomes" id="UP000464468">
    <property type="component" value="Chromosome"/>
</dbReference>